<name>A0A846X2Y6_9ACTN</name>
<keyword evidence="4" id="KW-1185">Reference proteome</keyword>
<dbReference type="Proteomes" id="UP000582646">
    <property type="component" value="Unassembled WGS sequence"/>
</dbReference>
<evidence type="ECO:0000256" key="2">
    <source>
        <dbReference type="SAM" id="SignalP"/>
    </source>
</evidence>
<accession>A0A846X2Y6</accession>
<feature type="signal peptide" evidence="2">
    <location>
        <begin position="1"/>
        <end position="19"/>
    </location>
</feature>
<protein>
    <recommendedName>
        <fullName evidence="5">Lipoprotein</fullName>
    </recommendedName>
</protein>
<gene>
    <name evidence="3" type="ORF">HF999_09940</name>
</gene>
<dbReference type="EMBL" id="JAAXOQ010000011">
    <property type="protein sequence ID" value="NKY18689.1"/>
    <property type="molecule type" value="Genomic_DNA"/>
</dbReference>
<evidence type="ECO:0000313" key="4">
    <source>
        <dbReference type="Proteomes" id="UP000582646"/>
    </source>
</evidence>
<evidence type="ECO:0000313" key="3">
    <source>
        <dbReference type="EMBL" id="NKY18689.1"/>
    </source>
</evidence>
<sequence>MRRSLIAVAAAITVPASTAACSTNTTVTTGESATASGSLPACEGSATSEHGLGEAVQASAAQLSTIRPRFSTGLGTVTDNAGRLTVSLRLCSPGATPDQTRDAATAVAKSIAASSVLSSAVDEIHVENPDSSIRLVTKPFDAARFRSGASLADSRTLWHTDTQER</sequence>
<evidence type="ECO:0008006" key="5">
    <source>
        <dbReference type="Google" id="ProtNLM"/>
    </source>
</evidence>
<dbReference type="RefSeq" id="WP_168545721.1">
    <property type="nucleotide sequence ID" value="NZ_BAAAKS010000009.1"/>
</dbReference>
<organism evidence="3 4">
    <name type="scientific">Tsukamurella spumae</name>
    <dbReference type="NCBI Taxonomy" id="44753"/>
    <lineage>
        <taxon>Bacteria</taxon>
        <taxon>Bacillati</taxon>
        <taxon>Actinomycetota</taxon>
        <taxon>Actinomycetes</taxon>
        <taxon>Mycobacteriales</taxon>
        <taxon>Tsukamurellaceae</taxon>
        <taxon>Tsukamurella</taxon>
    </lineage>
</organism>
<dbReference type="AlphaFoldDB" id="A0A846X2Y6"/>
<feature type="region of interest" description="Disordered" evidence="1">
    <location>
        <begin position="28"/>
        <end position="47"/>
    </location>
</feature>
<reference evidence="3 4" key="1">
    <citation type="submission" date="2020-04" db="EMBL/GenBank/DDBJ databases">
        <title>MicrobeNet Type strains.</title>
        <authorList>
            <person name="Nicholson A.C."/>
        </authorList>
    </citation>
    <scope>NUCLEOTIDE SEQUENCE [LARGE SCALE GENOMIC DNA]</scope>
    <source>
        <strain evidence="3 4">DSM 44113</strain>
    </source>
</reference>
<keyword evidence="2" id="KW-0732">Signal</keyword>
<evidence type="ECO:0000256" key="1">
    <source>
        <dbReference type="SAM" id="MobiDB-lite"/>
    </source>
</evidence>
<proteinExistence type="predicted"/>
<comment type="caution">
    <text evidence="3">The sequence shown here is derived from an EMBL/GenBank/DDBJ whole genome shotgun (WGS) entry which is preliminary data.</text>
</comment>
<dbReference type="PROSITE" id="PS51257">
    <property type="entry name" value="PROKAR_LIPOPROTEIN"/>
    <property type="match status" value="1"/>
</dbReference>
<feature type="chain" id="PRO_5032316139" description="Lipoprotein" evidence="2">
    <location>
        <begin position="20"/>
        <end position="165"/>
    </location>
</feature>